<reference evidence="3" key="1">
    <citation type="journal article" date="2019" name="Int. J. Syst. Evol. Microbiol.">
        <title>The Global Catalogue of Microorganisms (GCM) 10K type strain sequencing project: providing services to taxonomists for standard genome sequencing and annotation.</title>
        <authorList>
            <consortium name="The Broad Institute Genomics Platform"/>
            <consortium name="The Broad Institute Genome Sequencing Center for Infectious Disease"/>
            <person name="Wu L."/>
            <person name="Ma J."/>
        </authorList>
    </citation>
    <scope>NUCLEOTIDE SEQUENCE [LARGE SCALE GENOMIC DNA]</scope>
    <source>
        <strain evidence="3">CGMCC-1.15741</strain>
    </source>
</reference>
<feature type="transmembrane region" description="Helical" evidence="1">
    <location>
        <begin position="12"/>
        <end position="31"/>
    </location>
</feature>
<accession>A0ABW1SED8</accession>
<sequence length="75" mass="7885">MSMTRGEIRHEPTNAATIPMLTVIAALIGGVRGVQRARALGGTRLDRVQYAGGYAIAFGLAGTIIGVCIARLFEL</sequence>
<comment type="caution">
    <text evidence="2">The sequence shown here is derived from an EMBL/GenBank/DDBJ whole genome shotgun (WGS) entry which is preliminary data.</text>
</comment>
<evidence type="ECO:0000256" key="1">
    <source>
        <dbReference type="SAM" id="Phobius"/>
    </source>
</evidence>
<proteinExistence type="predicted"/>
<dbReference type="GO" id="GO:0016746">
    <property type="term" value="F:acyltransferase activity"/>
    <property type="evidence" value="ECO:0007669"/>
    <property type="project" value="UniProtKB-KW"/>
</dbReference>
<dbReference type="Proteomes" id="UP001596303">
    <property type="component" value="Unassembled WGS sequence"/>
</dbReference>
<keyword evidence="1" id="KW-0472">Membrane</keyword>
<evidence type="ECO:0000313" key="3">
    <source>
        <dbReference type="Proteomes" id="UP001596303"/>
    </source>
</evidence>
<keyword evidence="2" id="KW-0012">Acyltransferase</keyword>
<keyword evidence="1" id="KW-1133">Transmembrane helix</keyword>
<organism evidence="2 3">
    <name type="scientific">Ponticaulis profundi</name>
    <dbReference type="NCBI Taxonomy" id="2665222"/>
    <lineage>
        <taxon>Bacteria</taxon>
        <taxon>Pseudomonadati</taxon>
        <taxon>Pseudomonadota</taxon>
        <taxon>Alphaproteobacteria</taxon>
        <taxon>Hyphomonadales</taxon>
        <taxon>Hyphomonadaceae</taxon>
        <taxon>Ponticaulis</taxon>
    </lineage>
</organism>
<dbReference type="RefSeq" id="WP_377380695.1">
    <property type="nucleotide sequence ID" value="NZ_JBHSSW010000056.1"/>
</dbReference>
<keyword evidence="1" id="KW-0812">Transmembrane</keyword>
<dbReference type="EMBL" id="JBHSSW010000056">
    <property type="protein sequence ID" value="MFC6199564.1"/>
    <property type="molecule type" value="Genomic_DNA"/>
</dbReference>
<evidence type="ECO:0000313" key="2">
    <source>
        <dbReference type="EMBL" id="MFC6199564.1"/>
    </source>
</evidence>
<gene>
    <name evidence="2" type="ORF">ACFQDM_15885</name>
</gene>
<keyword evidence="3" id="KW-1185">Reference proteome</keyword>
<protein>
    <submittedName>
        <fullName evidence="2">Apolipoprotein acyltransferase</fullName>
    </submittedName>
</protein>
<feature type="transmembrane region" description="Helical" evidence="1">
    <location>
        <begin position="51"/>
        <end position="73"/>
    </location>
</feature>
<keyword evidence="2" id="KW-0808">Transferase</keyword>
<name>A0ABW1SED8_9PROT</name>